<dbReference type="PANTHER" id="PTHR47069:SF1">
    <property type="entry name" value="OS03G0580500 PROTEIN"/>
    <property type="match status" value="1"/>
</dbReference>
<dbReference type="InterPro" id="IPR024752">
    <property type="entry name" value="Myb/SANT-like_dom"/>
</dbReference>
<keyword evidence="5" id="KW-1185">Reference proteome</keyword>
<feature type="compositionally biased region" description="Basic residues" evidence="2">
    <location>
        <begin position="140"/>
        <end position="150"/>
    </location>
</feature>
<accession>A0A5J9WQF9</accession>
<name>A0A5J9WQF9_9POAL</name>
<evidence type="ECO:0000256" key="2">
    <source>
        <dbReference type="SAM" id="MobiDB-lite"/>
    </source>
</evidence>
<evidence type="ECO:0000256" key="1">
    <source>
        <dbReference type="SAM" id="Coils"/>
    </source>
</evidence>
<dbReference type="OrthoDB" id="683049at2759"/>
<feature type="non-terminal residue" evidence="4">
    <location>
        <position position="217"/>
    </location>
</feature>
<evidence type="ECO:0000259" key="3">
    <source>
        <dbReference type="Pfam" id="PF12776"/>
    </source>
</evidence>
<comment type="caution">
    <text evidence="4">The sequence shown here is derived from an EMBL/GenBank/DDBJ whole genome shotgun (WGS) entry which is preliminary data.</text>
</comment>
<dbReference type="Proteomes" id="UP000324897">
    <property type="component" value="Chromosome 6"/>
</dbReference>
<keyword evidence="1" id="KW-0175">Coiled coil</keyword>
<organism evidence="4 5">
    <name type="scientific">Eragrostis curvula</name>
    <name type="common">weeping love grass</name>
    <dbReference type="NCBI Taxonomy" id="38414"/>
    <lineage>
        <taxon>Eukaryota</taxon>
        <taxon>Viridiplantae</taxon>
        <taxon>Streptophyta</taxon>
        <taxon>Embryophyta</taxon>
        <taxon>Tracheophyta</taxon>
        <taxon>Spermatophyta</taxon>
        <taxon>Magnoliopsida</taxon>
        <taxon>Liliopsida</taxon>
        <taxon>Poales</taxon>
        <taxon>Poaceae</taxon>
        <taxon>PACMAD clade</taxon>
        <taxon>Chloridoideae</taxon>
        <taxon>Eragrostideae</taxon>
        <taxon>Eragrostidinae</taxon>
        <taxon>Eragrostis</taxon>
    </lineage>
</organism>
<reference evidence="4 5" key="1">
    <citation type="journal article" date="2019" name="Sci. Rep.">
        <title>A high-quality genome of Eragrostis curvula grass provides insights into Poaceae evolution and supports new strategies to enhance forage quality.</title>
        <authorList>
            <person name="Carballo J."/>
            <person name="Santos B.A.C.M."/>
            <person name="Zappacosta D."/>
            <person name="Garbus I."/>
            <person name="Selva J.P."/>
            <person name="Gallo C.A."/>
            <person name="Diaz A."/>
            <person name="Albertini E."/>
            <person name="Caccamo M."/>
            <person name="Echenique V."/>
        </authorList>
    </citation>
    <scope>NUCLEOTIDE SEQUENCE [LARGE SCALE GENOMIC DNA]</scope>
    <source>
        <strain evidence="5">cv. Victoria</strain>
        <tissue evidence="4">Leaf</tissue>
    </source>
</reference>
<dbReference type="Gramene" id="TVU50419">
    <property type="protein sequence ID" value="TVU50419"/>
    <property type="gene ID" value="EJB05_01790"/>
</dbReference>
<dbReference type="AlphaFoldDB" id="A0A5J9WQF9"/>
<dbReference type="EMBL" id="RWGY01000002">
    <property type="protein sequence ID" value="TVU50419.1"/>
    <property type="molecule type" value="Genomic_DNA"/>
</dbReference>
<protein>
    <recommendedName>
        <fullName evidence="3">Myb/SANT-like domain-containing protein</fullName>
    </recommendedName>
</protein>
<evidence type="ECO:0000313" key="5">
    <source>
        <dbReference type="Proteomes" id="UP000324897"/>
    </source>
</evidence>
<dbReference type="PANTHER" id="PTHR47069">
    <property type="match status" value="1"/>
</dbReference>
<feature type="coiled-coil region" evidence="1">
    <location>
        <begin position="35"/>
        <end position="62"/>
    </location>
</feature>
<proteinExistence type="predicted"/>
<gene>
    <name evidence="4" type="ORF">EJB05_01790</name>
</gene>
<sequence length="217" mass="24845">MSDRADWCDVNLRHFIEIMKNEIEDGNRPLGQYTRTAWKNVAAKLRNKLDNLKKEYIVFMELKNSATGLGWNEANQTIDCSDEWWDEHFAKCNNPEKGIKCKHMKFKKKRFMLPGPMPHPGDISSDQSSDEDVVELAALKKAKSGKKKRKESSNATEEKDKKSPFFRLYKNTCMKIETAADKISSSVSASLAPPRNEVPTIKEDIQTVKEFGVQEKT</sequence>
<dbReference type="Pfam" id="PF12776">
    <property type="entry name" value="Myb_DNA-bind_3"/>
    <property type="match status" value="1"/>
</dbReference>
<evidence type="ECO:0000313" key="4">
    <source>
        <dbReference type="EMBL" id="TVU50419.1"/>
    </source>
</evidence>
<feature type="domain" description="Myb/SANT-like" evidence="3">
    <location>
        <begin position="7"/>
        <end position="88"/>
    </location>
</feature>
<feature type="region of interest" description="Disordered" evidence="2">
    <location>
        <begin position="140"/>
        <end position="161"/>
    </location>
</feature>